<sequence>MKNQESNGQVTFNNKIKIDFMVKKSSFTARK</sequence>
<dbReference type="HOGENOM" id="CLU_3397122_0_0_9"/>
<dbReference type="AlphaFoldDB" id="M5B1M2"/>
<keyword evidence="1" id="KW-0614">Plasmid</keyword>
<reference evidence="1 2" key="1">
    <citation type="journal article" date="2013" name="PLoS ONE">
        <title>Genomic Analysis by Deep Sequencing of the Probiotic Lactobacillus brevis KB290 Harboring Nine Plasmids Reveals Genomic Stability.</title>
        <authorList>
            <person name="Fukao M."/>
            <person name="Oshima K."/>
            <person name="Morita H."/>
            <person name="Toh H."/>
            <person name="Suda W."/>
            <person name="Kim S.W."/>
            <person name="Suzuki S."/>
            <person name="Yakabe T."/>
            <person name="Hattori M."/>
            <person name="Yajima N."/>
        </authorList>
    </citation>
    <scope>NUCLEOTIDE SEQUENCE [LARGE SCALE GENOMIC DNA]</scope>
    <source>
        <strain evidence="1 2">KB290</strain>
        <plasmid evidence="1">pKB290-1</plasmid>
    </source>
</reference>
<accession>M5B1M2</accession>
<name>M5B1M2_LEVBR</name>
<dbReference type="Proteomes" id="UP000012042">
    <property type="component" value="Plasmid pKB290-1"/>
</dbReference>
<proteinExistence type="predicted"/>
<geneLocation type="plasmid" evidence="1 2">
    <name>pKB290-1</name>
</geneLocation>
<evidence type="ECO:0000313" key="2">
    <source>
        <dbReference type="Proteomes" id="UP000012042"/>
    </source>
</evidence>
<protein>
    <submittedName>
        <fullName evidence="1">Uncharacterized protein</fullName>
    </submittedName>
</protein>
<gene>
    <name evidence="1" type="ORF">LVISKB_P1-0035</name>
</gene>
<dbReference type="EMBL" id="AP012168">
    <property type="protein sequence ID" value="BAN08061.1"/>
    <property type="molecule type" value="Genomic_DNA"/>
</dbReference>
<evidence type="ECO:0000313" key="1">
    <source>
        <dbReference type="EMBL" id="BAN08061.1"/>
    </source>
</evidence>
<dbReference type="KEGG" id="lbk:LVISKB_P1-0035"/>
<organism evidence="1 2">
    <name type="scientific">Levilactobacillus brevis KB290</name>
    <dbReference type="NCBI Taxonomy" id="1001583"/>
    <lineage>
        <taxon>Bacteria</taxon>
        <taxon>Bacillati</taxon>
        <taxon>Bacillota</taxon>
        <taxon>Bacilli</taxon>
        <taxon>Lactobacillales</taxon>
        <taxon>Lactobacillaceae</taxon>
        <taxon>Levilactobacillus</taxon>
    </lineage>
</organism>